<feature type="region of interest" description="Disordered" evidence="1">
    <location>
        <begin position="40"/>
        <end position="68"/>
    </location>
</feature>
<evidence type="ECO:0000256" key="1">
    <source>
        <dbReference type="SAM" id="MobiDB-lite"/>
    </source>
</evidence>
<organism evidence="2 3">
    <name type="scientific">Salinicola socius</name>
    <dbReference type="NCBI Taxonomy" id="404433"/>
    <lineage>
        <taxon>Bacteria</taxon>
        <taxon>Pseudomonadati</taxon>
        <taxon>Pseudomonadota</taxon>
        <taxon>Gammaproteobacteria</taxon>
        <taxon>Oceanospirillales</taxon>
        <taxon>Halomonadaceae</taxon>
        <taxon>Salinicola</taxon>
    </lineage>
</organism>
<dbReference type="RefSeq" id="WP_075569843.1">
    <property type="nucleotide sequence ID" value="NZ_MSDO01000010.1"/>
</dbReference>
<evidence type="ECO:0000313" key="3">
    <source>
        <dbReference type="Proteomes" id="UP000186878"/>
    </source>
</evidence>
<sequence>MKISGRIKALIIMAVVVYVLAHVVRAMLMTLLRSNPLLHPARRSSQLPPRTPRLERDDAETLKHCTRC</sequence>
<gene>
    <name evidence="2" type="ORF">BTW07_08985</name>
</gene>
<dbReference type="OrthoDB" id="6184293at2"/>
<comment type="caution">
    <text evidence="2">The sequence shown here is derived from an EMBL/GenBank/DDBJ whole genome shotgun (WGS) entry which is preliminary data.</text>
</comment>
<reference evidence="2 3" key="1">
    <citation type="submission" date="2016-12" db="EMBL/GenBank/DDBJ databases">
        <title>Draft genome sequences of strains Salinicola socius SMB35, Salinicola sp. MH3R3-1 and Chromohalobacter sp. SMB17 from the Verkhnekamsk potash mining region of Russia.</title>
        <authorList>
            <person name="Mavrodi D.V."/>
            <person name="Olsson B.E."/>
            <person name="Korsakova E.S."/>
            <person name="Pyankova A."/>
            <person name="Mavrodi O.V."/>
            <person name="Plotnikova E.G."/>
        </authorList>
    </citation>
    <scope>NUCLEOTIDE SEQUENCE [LARGE SCALE GENOMIC DNA]</scope>
    <source>
        <strain evidence="2 3">SMB35</strain>
    </source>
</reference>
<feature type="compositionally biased region" description="Basic and acidic residues" evidence="1">
    <location>
        <begin position="52"/>
        <end position="68"/>
    </location>
</feature>
<dbReference type="EMBL" id="MSDO01000010">
    <property type="protein sequence ID" value="OLO04554.1"/>
    <property type="molecule type" value="Genomic_DNA"/>
</dbReference>
<accession>A0A1Q8ST06</accession>
<proteinExistence type="predicted"/>
<keyword evidence="3" id="KW-1185">Reference proteome</keyword>
<dbReference type="Proteomes" id="UP000186878">
    <property type="component" value="Unassembled WGS sequence"/>
</dbReference>
<name>A0A1Q8ST06_9GAMM</name>
<evidence type="ECO:0000313" key="2">
    <source>
        <dbReference type="EMBL" id="OLO04554.1"/>
    </source>
</evidence>
<dbReference type="STRING" id="404433.BTW07_08985"/>
<dbReference type="AlphaFoldDB" id="A0A1Q8ST06"/>
<protein>
    <submittedName>
        <fullName evidence="2">Uncharacterized protein</fullName>
    </submittedName>
</protein>